<feature type="region of interest" description="Disordered" evidence="1">
    <location>
        <begin position="1"/>
        <end position="30"/>
    </location>
</feature>
<reference evidence="2" key="1">
    <citation type="journal article" date="2018" name="DNA Res.">
        <title>Multiple hybrid de novo genome assembly of finger millet, an orphan allotetraploid crop.</title>
        <authorList>
            <person name="Hatakeyama M."/>
            <person name="Aluri S."/>
            <person name="Balachadran M.T."/>
            <person name="Sivarajan S.R."/>
            <person name="Patrignani A."/>
            <person name="Gruter S."/>
            <person name="Poveda L."/>
            <person name="Shimizu-Inatsugi R."/>
            <person name="Baeten J."/>
            <person name="Francoijs K.J."/>
            <person name="Nataraja K.N."/>
            <person name="Reddy Y.A.N."/>
            <person name="Phadnis S."/>
            <person name="Ravikumar R.L."/>
            <person name="Schlapbach R."/>
            <person name="Sreeman S.M."/>
            <person name="Shimizu K.K."/>
        </authorList>
    </citation>
    <scope>NUCLEOTIDE SEQUENCE</scope>
</reference>
<dbReference type="EMBL" id="BQKI01000077">
    <property type="protein sequence ID" value="GJN25033.1"/>
    <property type="molecule type" value="Genomic_DNA"/>
</dbReference>
<evidence type="ECO:0000256" key="1">
    <source>
        <dbReference type="SAM" id="MobiDB-lite"/>
    </source>
</evidence>
<keyword evidence="3" id="KW-1185">Reference proteome</keyword>
<accession>A0AAV5ENT7</accession>
<comment type="caution">
    <text evidence="2">The sequence shown here is derived from an EMBL/GenBank/DDBJ whole genome shotgun (WGS) entry which is preliminary data.</text>
</comment>
<dbReference type="Proteomes" id="UP001054889">
    <property type="component" value="Unassembled WGS sequence"/>
</dbReference>
<organism evidence="2 3">
    <name type="scientific">Eleusine coracana subsp. coracana</name>
    <dbReference type="NCBI Taxonomy" id="191504"/>
    <lineage>
        <taxon>Eukaryota</taxon>
        <taxon>Viridiplantae</taxon>
        <taxon>Streptophyta</taxon>
        <taxon>Embryophyta</taxon>
        <taxon>Tracheophyta</taxon>
        <taxon>Spermatophyta</taxon>
        <taxon>Magnoliopsida</taxon>
        <taxon>Liliopsida</taxon>
        <taxon>Poales</taxon>
        <taxon>Poaceae</taxon>
        <taxon>PACMAD clade</taxon>
        <taxon>Chloridoideae</taxon>
        <taxon>Cynodonteae</taxon>
        <taxon>Eleusininae</taxon>
        <taxon>Eleusine</taxon>
    </lineage>
</organism>
<reference evidence="2" key="2">
    <citation type="submission" date="2021-12" db="EMBL/GenBank/DDBJ databases">
        <title>Resequencing data analysis of finger millet.</title>
        <authorList>
            <person name="Hatakeyama M."/>
            <person name="Aluri S."/>
            <person name="Balachadran M.T."/>
            <person name="Sivarajan S.R."/>
            <person name="Poveda L."/>
            <person name="Shimizu-Inatsugi R."/>
            <person name="Schlapbach R."/>
            <person name="Sreeman S.M."/>
            <person name="Shimizu K.K."/>
        </authorList>
    </citation>
    <scope>NUCLEOTIDE SEQUENCE</scope>
</reference>
<dbReference type="AlphaFoldDB" id="A0AAV5ENT7"/>
<evidence type="ECO:0008006" key="4">
    <source>
        <dbReference type="Google" id="ProtNLM"/>
    </source>
</evidence>
<evidence type="ECO:0000313" key="2">
    <source>
        <dbReference type="EMBL" id="GJN25033.1"/>
    </source>
</evidence>
<sequence length="82" mass="8613">MQATAPTKQTEIWSTTSGCDGPRSALPHETEGVGDAVYGGVLNLVSSTLFSVNVVHVGEELAQGFRGLVEELIESISKPNVV</sequence>
<protein>
    <recommendedName>
        <fullName evidence="4">Carbohydrate kinase PfkB domain-containing protein</fullName>
    </recommendedName>
</protein>
<feature type="compositionally biased region" description="Polar residues" evidence="1">
    <location>
        <begin position="1"/>
        <end position="18"/>
    </location>
</feature>
<gene>
    <name evidence="2" type="primary">gb12815</name>
    <name evidence="2" type="ORF">PR202_gb12815</name>
</gene>
<evidence type="ECO:0000313" key="3">
    <source>
        <dbReference type="Proteomes" id="UP001054889"/>
    </source>
</evidence>
<name>A0AAV5ENT7_ELECO</name>
<proteinExistence type="predicted"/>